<accession>A0A4P7VMN5</accession>
<sequence length="189" mass="22240">MTVKEILPITSRNEFRKWLENNHSVERECWIAVKRGKTPPDDALWYLDAVEEALCFGWIDSTLKCVNGVALQRFGPRRNSGCWTELNKERCRRLESLGMMTDSGRKVCPDLDKEFVIDRDILDAFMANPVAWSNFRSFHPLYQRVRIDNIQRKKTSRELFESRLMKLIEASERCVMIGDWNDCGRLLDY</sequence>
<proteinExistence type="predicted"/>
<dbReference type="KEGG" id="mgod:E7746_00520"/>
<dbReference type="AlphaFoldDB" id="A0A4P7VMN5"/>
<dbReference type="EMBL" id="CP039393">
    <property type="protein sequence ID" value="QCD34468.1"/>
    <property type="molecule type" value="Genomic_DNA"/>
</dbReference>
<keyword evidence="2" id="KW-1185">Reference proteome</keyword>
<name>A0A4P7VMN5_9BACT</name>
<evidence type="ECO:0000313" key="2">
    <source>
        <dbReference type="Proteomes" id="UP000297031"/>
    </source>
</evidence>
<gene>
    <name evidence="1" type="ORF">E7746_00520</name>
</gene>
<dbReference type="Pfam" id="PF13376">
    <property type="entry name" value="OmdA"/>
    <property type="match status" value="1"/>
</dbReference>
<dbReference type="Proteomes" id="UP000297031">
    <property type="component" value="Chromosome"/>
</dbReference>
<evidence type="ECO:0000313" key="1">
    <source>
        <dbReference type="EMBL" id="QCD34468.1"/>
    </source>
</evidence>
<dbReference type="OrthoDB" id="9796999at2"/>
<dbReference type="RefSeq" id="WP_136409485.1">
    <property type="nucleotide sequence ID" value="NZ_CP039393.1"/>
</dbReference>
<organism evidence="1 2">
    <name type="scientific">Muribaculum gordoncarteri</name>
    <dbReference type="NCBI Taxonomy" id="2530390"/>
    <lineage>
        <taxon>Bacteria</taxon>
        <taxon>Pseudomonadati</taxon>
        <taxon>Bacteroidota</taxon>
        <taxon>Bacteroidia</taxon>
        <taxon>Bacteroidales</taxon>
        <taxon>Muribaculaceae</taxon>
        <taxon>Muribaculum</taxon>
    </lineage>
</organism>
<protein>
    <submittedName>
        <fullName evidence="1">Thymidylate synthase</fullName>
    </submittedName>
</protein>
<reference evidence="1 2" key="1">
    <citation type="submission" date="2019-02" db="EMBL/GenBank/DDBJ databases">
        <title>Isolation and identification of novel species under the genus Muribaculum.</title>
        <authorList>
            <person name="Miyake S."/>
            <person name="Ding Y."/>
            <person name="Low A."/>
            <person name="Soh M."/>
            <person name="Seedorf H."/>
        </authorList>
    </citation>
    <scope>NUCLEOTIDE SEQUENCE [LARGE SCALE GENOMIC DNA]</scope>
    <source>
        <strain evidence="1 2">TLL-A4</strain>
    </source>
</reference>